<name>A0A6A5GBS3_CAERE</name>
<dbReference type="EMBL" id="WUAV01000005">
    <property type="protein sequence ID" value="KAF1751849.1"/>
    <property type="molecule type" value="Genomic_DNA"/>
</dbReference>
<organism evidence="1 2">
    <name type="scientific">Caenorhabditis remanei</name>
    <name type="common">Caenorhabditis vulgaris</name>
    <dbReference type="NCBI Taxonomy" id="31234"/>
    <lineage>
        <taxon>Eukaryota</taxon>
        <taxon>Metazoa</taxon>
        <taxon>Ecdysozoa</taxon>
        <taxon>Nematoda</taxon>
        <taxon>Chromadorea</taxon>
        <taxon>Rhabditida</taxon>
        <taxon>Rhabditina</taxon>
        <taxon>Rhabditomorpha</taxon>
        <taxon>Rhabditoidea</taxon>
        <taxon>Rhabditidae</taxon>
        <taxon>Peloderinae</taxon>
        <taxon>Caenorhabditis</taxon>
    </lineage>
</organism>
<accession>A0A6A5GBS3</accession>
<dbReference type="CTD" id="78776677"/>
<gene>
    <name evidence="1" type="ORF">GCK72_018403</name>
</gene>
<protein>
    <submittedName>
        <fullName evidence="1">Uncharacterized protein</fullName>
    </submittedName>
</protein>
<dbReference type="GeneID" id="78776677"/>
<evidence type="ECO:0000313" key="2">
    <source>
        <dbReference type="Proteomes" id="UP000483820"/>
    </source>
</evidence>
<evidence type="ECO:0000313" key="1">
    <source>
        <dbReference type="EMBL" id="KAF1751849.1"/>
    </source>
</evidence>
<dbReference type="PROSITE" id="PS51257">
    <property type="entry name" value="PROKAR_LIPOPROTEIN"/>
    <property type="match status" value="1"/>
</dbReference>
<dbReference type="AlphaFoldDB" id="A0A6A5GBS3"/>
<comment type="caution">
    <text evidence="1">The sequence shown here is derived from an EMBL/GenBank/DDBJ whole genome shotgun (WGS) entry which is preliminary data.</text>
</comment>
<sequence>MGIPTKVSTQSALAVSIQTLASCSFLKCSPPDQSANSITFLAFVKLLDLSSWRRTAQAERAREKRDL</sequence>
<dbReference type="RefSeq" id="XP_053581449.1">
    <property type="nucleotide sequence ID" value="XM_053732536.1"/>
</dbReference>
<reference evidence="1 2" key="1">
    <citation type="submission" date="2019-12" db="EMBL/GenBank/DDBJ databases">
        <title>Chromosome-level assembly of the Caenorhabditis remanei genome.</title>
        <authorList>
            <person name="Teterina A.A."/>
            <person name="Willis J.H."/>
            <person name="Phillips P.C."/>
        </authorList>
    </citation>
    <scope>NUCLEOTIDE SEQUENCE [LARGE SCALE GENOMIC DNA]</scope>
    <source>
        <strain evidence="1 2">PX506</strain>
        <tissue evidence="1">Whole organism</tissue>
    </source>
</reference>
<dbReference type="KEGG" id="crq:GCK72_018403"/>
<proteinExistence type="predicted"/>
<dbReference type="Proteomes" id="UP000483820">
    <property type="component" value="Chromosome V"/>
</dbReference>